<protein>
    <submittedName>
        <fullName evidence="1">Uncharacterized protein</fullName>
    </submittedName>
</protein>
<name>A0ABX5Y1Q8_9BACT</name>
<dbReference type="EMBL" id="CP036432">
    <property type="protein sequence ID" value="QDV88189.1"/>
    <property type="molecule type" value="Genomic_DNA"/>
</dbReference>
<accession>A0ABX5Y1Q8</accession>
<keyword evidence="2" id="KW-1185">Reference proteome</keyword>
<organism evidence="1 2">
    <name type="scientific">Stieleria magnilauensis</name>
    <dbReference type="NCBI Taxonomy" id="2527963"/>
    <lineage>
        <taxon>Bacteria</taxon>
        <taxon>Pseudomonadati</taxon>
        <taxon>Planctomycetota</taxon>
        <taxon>Planctomycetia</taxon>
        <taxon>Pirellulales</taxon>
        <taxon>Pirellulaceae</taxon>
        <taxon>Stieleria</taxon>
    </lineage>
</organism>
<sequence>MAHLRFGVHVIGSTRINEIASIVGESDRCVAATGNRPKAKHQRLHFRTILRRRRQCFASSDSTVTAITIGAVLSGPLTSSIVSITSCRFGITAR</sequence>
<dbReference type="Proteomes" id="UP000318081">
    <property type="component" value="Chromosome"/>
</dbReference>
<evidence type="ECO:0000313" key="1">
    <source>
        <dbReference type="EMBL" id="QDV88189.1"/>
    </source>
</evidence>
<gene>
    <name evidence="1" type="ORF">TBK1r_72210</name>
</gene>
<proteinExistence type="predicted"/>
<reference evidence="1 2" key="1">
    <citation type="submission" date="2019-02" db="EMBL/GenBank/DDBJ databases">
        <title>Deep-cultivation of Planctomycetes and their phenomic and genomic characterization uncovers novel biology.</title>
        <authorList>
            <person name="Wiegand S."/>
            <person name="Jogler M."/>
            <person name="Boedeker C."/>
            <person name="Pinto D."/>
            <person name="Vollmers J."/>
            <person name="Rivas-Marin E."/>
            <person name="Kohn T."/>
            <person name="Peeters S.H."/>
            <person name="Heuer A."/>
            <person name="Rast P."/>
            <person name="Oberbeckmann S."/>
            <person name="Bunk B."/>
            <person name="Jeske O."/>
            <person name="Meyerdierks A."/>
            <person name="Storesund J.E."/>
            <person name="Kallscheuer N."/>
            <person name="Luecker S."/>
            <person name="Lage O.M."/>
            <person name="Pohl T."/>
            <person name="Merkel B.J."/>
            <person name="Hornburger P."/>
            <person name="Mueller R.-W."/>
            <person name="Bruemmer F."/>
            <person name="Labrenz M."/>
            <person name="Spormann A.M."/>
            <person name="Op den Camp H."/>
            <person name="Overmann J."/>
            <person name="Amann R."/>
            <person name="Jetten M.S.M."/>
            <person name="Mascher T."/>
            <person name="Medema M.H."/>
            <person name="Devos D.P."/>
            <person name="Kaster A.-K."/>
            <person name="Ovreas L."/>
            <person name="Rohde M."/>
            <person name="Galperin M.Y."/>
            <person name="Jogler C."/>
        </authorList>
    </citation>
    <scope>NUCLEOTIDE SEQUENCE [LARGE SCALE GENOMIC DNA]</scope>
    <source>
        <strain evidence="1 2">TBK1r</strain>
    </source>
</reference>
<evidence type="ECO:0000313" key="2">
    <source>
        <dbReference type="Proteomes" id="UP000318081"/>
    </source>
</evidence>